<protein>
    <submittedName>
        <fullName evidence="1">Uncharacterized protein</fullName>
    </submittedName>
</protein>
<reference evidence="1" key="2">
    <citation type="journal article" date="2015" name="Fish Shellfish Immunol.">
        <title>Early steps in the European eel (Anguilla anguilla)-Vibrio vulnificus interaction in the gills: Role of the RtxA13 toxin.</title>
        <authorList>
            <person name="Callol A."/>
            <person name="Pajuelo D."/>
            <person name="Ebbesson L."/>
            <person name="Teles M."/>
            <person name="MacKenzie S."/>
            <person name="Amaro C."/>
        </authorList>
    </citation>
    <scope>NUCLEOTIDE SEQUENCE</scope>
</reference>
<organism evidence="1">
    <name type="scientific">Anguilla anguilla</name>
    <name type="common">European freshwater eel</name>
    <name type="synonym">Muraena anguilla</name>
    <dbReference type="NCBI Taxonomy" id="7936"/>
    <lineage>
        <taxon>Eukaryota</taxon>
        <taxon>Metazoa</taxon>
        <taxon>Chordata</taxon>
        <taxon>Craniata</taxon>
        <taxon>Vertebrata</taxon>
        <taxon>Euteleostomi</taxon>
        <taxon>Actinopterygii</taxon>
        <taxon>Neopterygii</taxon>
        <taxon>Teleostei</taxon>
        <taxon>Anguilliformes</taxon>
        <taxon>Anguillidae</taxon>
        <taxon>Anguilla</taxon>
    </lineage>
</organism>
<sequence length="22" mass="2681">MENHRIKRECFSHHCRSGMHKG</sequence>
<accession>A0A0E9QCK2</accession>
<proteinExistence type="predicted"/>
<name>A0A0E9QCK2_ANGAN</name>
<dbReference type="AlphaFoldDB" id="A0A0E9QCK2"/>
<evidence type="ECO:0000313" key="1">
    <source>
        <dbReference type="EMBL" id="JAH14616.1"/>
    </source>
</evidence>
<dbReference type="EMBL" id="GBXM01093961">
    <property type="protein sequence ID" value="JAH14616.1"/>
    <property type="molecule type" value="Transcribed_RNA"/>
</dbReference>
<reference evidence="1" key="1">
    <citation type="submission" date="2014-11" db="EMBL/GenBank/DDBJ databases">
        <authorList>
            <person name="Amaro Gonzalez C."/>
        </authorList>
    </citation>
    <scope>NUCLEOTIDE SEQUENCE</scope>
</reference>